<keyword evidence="3" id="KW-1185">Reference proteome</keyword>
<dbReference type="InterPro" id="IPR005135">
    <property type="entry name" value="Endo/exonuclease/phosphatase"/>
</dbReference>
<organism evidence="2 3">
    <name type="scientific">Ciona savignyi</name>
    <name type="common">Pacific transparent sea squirt</name>
    <dbReference type="NCBI Taxonomy" id="51511"/>
    <lineage>
        <taxon>Eukaryota</taxon>
        <taxon>Metazoa</taxon>
        <taxon>Chordata</taxon>
        <taxon>Tunicata</taxon>
        <taxon>Ascidiacea</taxon>
        <taxon>Phlebobranchia</taxon>
        <taxon>Cionidae</taxon>
        <taxon>Ciona</taxon>
    </lineage>
</organism>
<reference evidence="2" key="2">
    <citation type="submission" date="2025-08" db="UniProtKB">
        <authorList>
            <consortium name="Ensembl"/>
        </authorList>
    </citation>
    <scope>IDENTIFICATION</scope>
</reference>
<name>H2ZQY6_CIOSA</name>
<dbReference type="Ensembl" id="ENSCSAVT00000020216.1">
    <property type="protein sequence ID" value="ENSCSAVP00000020002.1"/>
    <property type="gene ID" value="ENSCSAVG00000011740.1"/>
</dbReference>
<reference evidence="3" key="1">
    <citation type="submission" date="2003-08" db="EMBL/GenBank/DDBJ databases">
        <authorList>
            <person name="Birren B."/>
            <person name="Nusbaum C."/>
            <person name="Abebe A."/>
            <person name="Abouelleil A."/>
            <person name="Adekoya E."/>
            <person name="Ait-zahra M."/>
            <person name="Allen N."/>
            <person name="Allen T."/>
            <person name="An P."/>
            <person name="Anderson M."/>
            <person name="Anderson S."/>
            <person name="Arachchi H."/>
            <person name="Armbruster J."/>
            <person name="Bachantsang P."/>
            <person name="Baldwin J."/>
            <person name="Barry A."/>
            <person name="Bayul T."/>
            <person name="Blitshsteyn B."/>
            <person name="Bloom T."/>
            <person name="Blye J."/>
            <person name="Boguslavskiy L."/>
            <person name="Borowsky M."/>
            <person name="Boukhgalter B."/>
            <person name="Brunache A."/>
            <person name="Butler J."/>
            <person name="Calixte N."/>
            <person name="Calvo S."/>
            <person name="Camarata J."/>
            <person name="Campo K."/>
            <person name="Chang J."/>
            <person name="Cheshatsang Y."/>
            <person name="Citroen M."/>
            <person name="Collymore A."/>
            <person name="Considine T."/>
            <person name="Cook A."/>
            <person name="Cooke P."/>
            <person name="Corum B."/>
            <person name="Cuomo C."/>
            <person name="David R."/>
            <person name="Dawoe T."/>
            <person name="Degray S."/>
            <person name="Dodge S."/>
            <person name="Dooley K."/>
            <person name="Dorje P."/>
            <person name="Dorjee K."/>
            <person name="Dorris L."/>
            <person name="Duffey N."/>
            <person name="Dupes A."/>
            <person name="Elkins T."/>
            <person name="Engels R."/>
            <person name="Erickson J."/>
            <person name="Farina A."/>
            <person name="Faro S."/>
            <person name="Ferreira P."/>
            <person name="Fischer H."/>
            <person name="Fitzgerald M."/>
            <person name="Foley K."/>
            <person name="Gage D."/>
            <person name="Galagan J."/>
            <person name="Gearin G."/>
            <person name="Gnerre S."/>
            <person name="Gnirke A."/>
            <person name="Goyette A."/>
            <person name="Graham J."/>
            <person name="Grandbois E."/>
            <person name="Gyaltsen K."/>
            <person name="Hafez N."/>
            <person name="Hagopian D."/>
            <person name="Hagos B."/>
            <person name="Hall J."/>
            <person name="Hatcher B."/>
            <person name="Heller A."/>
            <person name="Higgins H."/>
            <person name="Honan T."/>
            <person name="Horn A."/>
            <person name="Houde N."/>
            <person name="Hughes L."/>
            <person name="Hulme W."/>
            <person name="Husby E."/>
            <person name="Iliev I."/>
            <person name="Jaffe D."/>
            <person name="Jones C."/>
            <person name="Kamal M."/>
            <person name="Kamat A."/>
            <person name="Kamvysselis M."/>
            <person name="Karlsson E."/>
            <person name="Kells C."/>
            <person name="Kieu A."/>
            <person name="Kisner P."/>
            <person name="Kodira C."/>
            <person name="Kulbokas E."/>
            <person name="Labutti K."/>
            <person name="Lama D."/>
            <person name="Landers T."/>
            <person name="Leger J."/>
            <person name="Levine S."/>
            <person name="Lewis D."/>
            <person name="Lewis T."/>
            <person name="Lindblad-toh K."/>
            <person name="Liu X."/>
            <person name="Lokyitsang T."/>
            <person name="Lokyitsang Y."/>
            <person name="Lucien O."/>
            <person name="Lui A."/>
            <person name="Ma L.J."/>
            <person name="Mabbitt R."/>
            <person name="Macdonald J."/>
            <person name="Maclean C."/>
            <person name="Major J."/>
            <person name="Manning J."/>
            <person name="Marabella R."/>
            <person name="Maru K."/>
            <person name="Matthews C."/>
            <person name="Mauceli E."/>
            <person name="Mccarthy M."/>
            <person name="Mcdonough S."/>
            <person name="Mcghee T."/>
            <person name="Meldrim J."/>
            <person name="Meneus L."/>
            <person name="Mesirov J."/>
            <person name="Mihalev A."/>
            <person name="Mihova T."/>
            <person name="Mikkelsen T."/>
            <person name="Mlenga V."/>
            <person name="Moru K."/>
            <person name="Mozes J."/>
            <person name="Mulrain L."/>
            <person name="Munson G."/>
            <person name="Naylor J."/>
            <person name="Newes C."/>
            <person name="Nguyen C."/>
            <person name="Nguyen N."/>
            <person name="Nguyen T."/>
            <person name="Nicol R."/>
            <person name="Nielsen C."/>
            <person name="Nizzari M."/>
            <person name="Norbu C."/>
            <person name="Norbu N."/>
            <person name="O'donnell P."/>
            <person name="Okoawo O."/>
            <person name="O'leary S."/>
            <person name="Omotosho B."/>
            <person name="O'neill K."/>
            <person name="Osman S."/>
            <person name="Parker S."/>
            <person name="Perrin D."/>
            <person name="Phunkhang P."/>
            <person name="Piqani B."/>
            <person name="Purcell S."/>
            <person name="Rachupka T."/>
            <person name="Ramasamy U."/>
            <person name="Rameau R."/>
            <person name="Ray V."/>
            <person name="Raymond C."/>
            <person name="Retta R."/>
            <person name="Richardson S."/>
            <person name="Rise C."/>
            <person name="Rodriguez J."/>
            <person name="Rogers J."/>
            <person name="Rogov P."/>
            <person name="Rutman M."/>
            <person name="Schupbach R."/>
            <person name="Seaman C."/>
            <person name="Settipalli S."/>
            <person name="Sharpe T."/>
            <person name="Sheridan J."/>
            <person name="Sherpa N."/>
            <person name="Shi J."/>
            <person name="Smirnov S."/>
            <person name="Smith C."/>
            <person name="Sougnez C."/>
            <person name="Spencer B."/>
            <person name="Stalker J."/>
            <person name="Stange-thomann N."/>
            <person name="Stavropoulos S."/>
            <person name="Stetson K."/>
            <person name="Stone C."/>
            <person name="Stone S."/>
            <person name="Stubbs M."/>
            <person name="Talamas J."/>
            <person name="Tchuinga P."/>
            <person name="Tenzing P."/>
            <person name="Tesfaye S."/>
            <person name="Theodore J."/>
            <person name="Thoulutsang Y."/>
            <person name="Topham K."/>
            <person name="Towey S."/>
            <person name="Tsamla T."/>
            <person name="Tsomo N."/>
            <person name="Vallee D."/>
            <person name="Vassiliev H."/>
            <person name="Venkataraman V."/>
            <person name="Vinson J."/>
            <person name="Vo A."/>
            <person name="Wade C."/>
            <person name="Wang S."/>
            <person name="Wangchuk T."/>
            <person name="Wangdi T."/>
            <person name="Whittaker C."/>
            <person name="Wilkinson J."/>
            <person name="Wu Y."/>
            <person name="Wyman D."/>
            <person name="Yadav S."/>
            <person name="Yang S."/>
            <person name="Yang X."/>
            <person name="Yeager S."/>
            <person name="Yee E."/>
            <person name="Young G."/>
            <person name="Zainoun J."/>
            <person name="Zembeck L."/>
            <person name="Zimmer A."/>
            <person name="Zody M."/>
            <person name="Lander E."/>
        </authorList>
    </citation>
    <scope>NUCLEOTIDE SEQUENCE [LARGE SCALE GENOMIC DNA]</scope>
</reference>
<dbReference type="GO" id="GO:0000288">
    <property type="term" value="P:nuclear-transcribed mRNA catabolic process, deadenylation-dependent decay"/>
    <property type="evidence" value="ECO:0007669"/>
    <property type="project" value="TreeGrafter"/>
</dbReference>
<dbReference type="Proteomes" id="UP000007875">
    <property type="component" value="Unassembled WGS sequence"/>
</dbReference>
<dbReference type="InterPro" id="IPR050410">
    <property type="entry name" value="CCR4/nocturin_mRNA_transcr"/>
</dbReference>
<feature type="domain" description="Endonuclease/exonuclease/phosphatase" evidence="1">
    <location>
        <begin position="15"/>
        <end position="228"/>
    </location>
</feature>
<proteinExistence type="predicted"/>
<dbReference type="PANTHER" id="PTHR12121:SF37">
    <property type="entry name" value="2',5'-PHOSPHODIESTERASE 12"/>
    <property type="match status" value="1"/>
</dbReference>
<dbReference type="GeneTree" id="ENSGT00390000005731"/>
<dbReference type="PANTHER" id="PTHR12121">
    <property type="entry name" value="CARBON CATABOLITE REPRESSOR PROTEIN 4"/>
    <property type="match status" value="1"/>
</dbReference>
<dbReference type="InParanoid" id="H2ZQY6"/>
<dbReference type="HOGENOM" id="CLU_075829_0_0_1"/>
<accession>H2ZQY6</accession>
<evidence type="ECO:0000313" key="2">
    <source>
        <dbReference type="Ensembl" id="ENSCSAVP00000020002.1"/>
    </source>
</evidence>
<evidence type="ECO:0000313" key="3">
    <source>
        <dbReference type="Proteomes" id="UP000007875"/>
    </source>
</evidence>
<dbReference type="Gene3D" id="3.60.10.10">
    <property type="entry name" value="Endonuclease/exonuclease/phosphatase"/>
    <property type="match status" value="1"/>
</dbReference>
<evidence type="ECO:0000259" key="1">
    <source>
        <dbReference type="Pfam" id="PF03372"/>
    </source>
</evidence>
<sequence length="318" mass="36152">MYPPTLIDHSLFNESRRLDAVINAVIGSNADVMLLQEVQSDWLEVMRAALAHTYDLAIYREHEPVFKPTAAVLRINIKQGLGNAIIYKPNKLTLLDQREFLTTSSGNRAVFASFELARTNSPPLIFVNSQLEQGVLGAGTRLFQVNNIHEITRRIATDLEQRFFLQSSPEVIWGGDFNTLSDLPTYSRMRELGFSNVFDILKVPTPNSFYGTLVFPHPISYVFVSSQSAERKLMEISYSTINNEDERLPEEKERNRIQAISYYADKLLTMLNMTSDPELHSKVTDVLRVSLTFDHPLNTVLRKGSDHASQFVSFCFPE</sequence>
<dbReference type="AlphaFoldDB" id="H2ZQY6"/>
<dbReference type="InterPro" id="IPR036691">
    <property type="entry name" value="Endo/exonu/phosph_ase_sf"/>
</dbReference>
<dbReference type="OMA" id="FPHPISY"/>
<dbReference type="GO" id="GO:0000175">
    <property type="term" value="F:3'-5'-RNA exonuclease activity"/>
    <property type="evidence" value="ECO:0007669"/>
    <property type="project" value="TreeGrafter"/>
</dbReference>
<dbReference type="Pfam" id="PF03372">
    <property type="entry name" value="Exo_endo_phos"/>
    <property type="match status" value="1"/>
</dbReference>
<dbReference type="GO" id="GO:0005739">
    <property type="term" value="C:mitochondrion"/>
    <property type="evidence" value="ECO:0007669"/>
    <property type="project" value="TreeGrafter"/>
</dbReference>
<reference evidence="2" key="3">
    <citation type="submission" date="2025-09" db="UniProtKB">
        <authorList>
            <consortium name="Ensembl"/>
        </authorList>
    </citation>
    <scope>IDENTIFICATION</scope>
</reference>
<protein>
    <recommendedName>
        <fullName evidence="1">Endonuclease/exonuclease/phosphatase domain-containing protein</fullName>
    </recommendedName>
</protein>
<dbReference type="SUPFAM" id="SSF56219">
    <property type="entry name" value="DNase I-like"/>
    <property type="match status" value="1"/>
</dbReference>